<protein>
    <submittedName>
        <fullName evidence="1">Uncharacterized protein</fullName>
    </submittedName>
</protein>
<evidence type="ECO:0000313" key="2">
    <source>
        <dbReference type="Proteomes" id="UP000805193"/>
    </source>
</evidence>
<evidence type="ECO:0000313" key="1">
    <source>
        <dbReference type="EMBL" id="KAG0431371.1"/>
    </source>
</evidence>
<sequence length="248" mass="28184">MLQELCHVHAMPEVQVDDMVLEDIRSDLLSSICHDTLLQEGGRWQRERKLRITASRCRAYFTFLPTEHRSWAGKVQLMYCESFRGNKATRHGKRPDGVAEANGVPSILVEVKSPEAGINTSANDLIAAKKVEYIIKEVNIPATKRWKGRRVLKRGCEIRRRRAVSVERSWMYAAALWSYGLEDPTRFRPPSAFGIWIDSTPMNALTAALVFRRLTSNTTIFQAQEGSRHNEVVVMAVQTDVVSSHTIF</sequence>
<keyword evidence="2" id="KW-1185">Reference proteome</keyword>
<dbReference type="EMBL" id="JABSTQ010009231">
    <property type="protein sequence ID" value="KAG0431371.1"/>
    <property type="molecule type" value="Genomic_DNA"/>
</dbReference>
<proteinExistence type="predicted"/>
<dbReference type="Proteomes" id="UP000805193">
    <property type="component" value="Unassembled WGS sequence"/>
</dbReference>
<gene>
    <name evidence="1" type="ORF">HPB47_021843</name>
</gene>
<name>A0AC60QBK0_IXOPE</name>
<organism evidence="1 2">
    <name type="scientific">Ixodes persulcatus</name>
    <name type="common">Taiga tick</name>
    <dbReference type="NCBI Taxonomy" id="34615"/>
    <lineage>
        <taxon>Eukaryota</taxon>
        <taxon>Metazoa</taxon>
        <taxon>Ecdysozoa</taxon>
        <taxon>Arthropoda</taxon>
        <taxon>Chelicerata</taxon>
        <taxon>Arachnida</taxon>
        <taxon>Acari</taxon>
        <taxon>Parasitiformes</taxon>
        <taxon>Ixodida</taxon>
        <taxon>Ixodoidea</taxon>
        <taxon>Ixodidae</taxon>
        <taxon>Ixodinae</taxon>
        <taxon>Ixodes</taxon>
    </lineage>
</organism>
<accession>A0AC60QBK0</accession>
<reference evidence="1 2" key="1">
    <citation type="journal article" date="2020" name="Cell">
        <title>Large-Scale Comparative Analyses of Tick Genomes Elucidate Their Genetic Diversity and Vector Capacities.</title>
        <authorList>
            <consortium name="Tick Genome and Microbiome Consortium (TIGMIC)"/>
            <person name="Jia N."/>
            <person name="Wang J."/>
            <person name="Shi W."/>
            <person name="Du L."/>
            <person name="Sun Y."/>
            <person name="Zhan W."/>
            <person name="Jiang J.F."/>
            <person name="Wang Q."/>
            <person name="Zhang B."/>
            <person name="Ji P."/>
            <person name="Bell-Sakyi L."/>
            <person name="Cui X.M."/>
            <person name="Yuan T.T."/>
            <person name="Jiang B.G."/>
            <person name="Yang W.F."/>
            <person name="Lam T.T."/>
            <person name="Chang Q.C."/>
            <person name="Ding S.J."/>
            <person name="Wang X.J."/>
            <person name="Zhu J.G."/>
            <person name="Ruan X.D."/>
            <person name="Zhao L."/>
            <person name="Wei J.T."/>
            <person name="Ye R.Z."/>
            <person name="Que T.C."/>
            <person name="Du C.H."/>
            <person name="Zhou Y.H."/>
            <person name="Cheng J.X."/>
            <person name="Dai P.F."/>
            <person name="Guo W.B."/>
            <person name="Han X.H."/>
            <person name="Huang E.J."/>
            <person name="Li L.F."/>
            <person name="Wei W."/>
            <person name="Gao Y.C."/>
            <person name="Liu J.Z."/>
            <person name="Shao H.Z."/>
            <person name="Wang X."/>
            <person name="Wang C.C."/>
            <person name="Yang T.C."/>
            <person name="Huo Q.B."/>
            <person name="Li W."/>
            <person name="Chen H.Y."/>
            <person name="Chen S.E."/>
            <person name="Zhou L.G."/>
            <person name="Ni X.B."/>
            <person name="Tian J.H."/>
            <person name="Sheng Y."/>
            <person name="Liu T."/>
            <person name="Pan Y.S."/>
            <person name="Xia L.Y."/>
            <person name="Li J."/>
            <person name="Zhao F."/>
            <person name="Cao W.C."/>
        </authorList>
    </citation>
    <scope>NUCLEOTIDE SEQUENCE [LARGE SCALE GENOMIC DNA]</scope>
    <source>
        <strain evidence="1">Iper-2018</strain>
    </source>
</reference>
<comment type="caution">
    <text evidence="1">The sequence shown here is derived from an EMBL/GenBank/DDBJ whole genome shotgun (WGS) entry which is preliminary data.</text>
</comment>